<evidence type="ECO:0000313" key="7">
    <source>
        <dbReference type="Proteomes" id="UP001155380"/>
    </source>
</evidence>
<feature type="transmembrane region" description="Helical" evidence="4">
    <location>
        <begin position="12"/>
        <end position="31"/>
    </location>
</feature>
<feature type="transmembrane region" description="Helical" evidence="4">
    <location>
        <begin position="93"/>
        <end position="114"/>
    </location>
</feature>
<dbReference type="InterPro" id="IPR050469">
    <property type="entry name" value="Diguanylate_Cyclase"/>
</dbReference>
<dbReference type="PANTHER" id="PTHR45138">
    <property type="entry name" value="REGULATORY COMPONENTS OF SENSORY TRANSDUCTION SYSTEM"/>
    <property type="match status" value="1"/>
</dbReference>
<evidence type="ECO:0000313" key="6">
    <source>
        <dbReference type="EMBL" id="MCO5959826.1"/>
    </source>
</evidence>
<sequence length="404" mass="43714">MDAAIIRATLQLVIPGILLIFGVSFICTWLIDRKHHYLLLLASACVFFALGAASQTFGWPSGVGPNAVVSGAIYTAAVVTAAEGLLMRSGKTFGFLVDTVIICGFTVLLAYFFYVDRNLLVRIYIQNFGYGFVLLVTALRLSTLARGRLVDRVLFCILLVFSVQFFPRTLLTIGFSAPVGTAAFANSIFWQALQLSFAVLGASLAMAILAVAVADVIDDLRLQRDVDHLTGVFNRRSFEERIADYLRKGQHALLLCDIDRFKSINDKHGHAVGDIVLKAVARELEQCVGKGGVVGRLGGEEFAVFLPNTGEAQECAERLRLAIQSCEFTELDLGPVTASFGAGVLIADESWAALYKRVDALLYEAKRSGRNRTVSDNSPTSSSIDVTAGTSFSPGALSRVNRPA</sequence>
<feature type="domain" description="GGDEF" evidence="5">
    <location>
        <begin position="249"/>
        <end position="378"/>
    </location>
</feature>
<comment type="catalytic activity">
    <reaction evidence="2">
        <text>2 GTP = 3',3'-c-di-GMP + 2 diphosphate</text>
        <dbReference type="Rhea" id="RHEA:24898"/>
        <dbReference type="ChEBI" id="CHEBI:33019"/>
        <dbReference type="ChEBI" id="CHEBI:37565"/>
        <dbReference type="ChEBI" id="CHEBI:58805"/>
        <dbReference type="EC" id="2.7.7.65"/>
    </reaction>
</comment>
<evidence type="ECO:0000256" key="2">
    <source>
        <dbReference type="ARBA" id="ARBA00034247"/>
    </source>
</evidence>
<dbReference type="SMART" id="SM00267">
    <property type="entry name" value="GGDEF"/>
    <property type="match status" value="1"/>
</dbReference>
<dbReference type="EC" id="2.7.7.65" evidence="1"/>
<dbReference type="SUPFAM" id="SSF55073">
    <property type="entry name" value="Nucleotide cyclase"/>
    <property type="match status" value="1"/>
</dbReference>
<feature type="transmembrane region" description="Helical" evidence="4">
    <location>
        <begin position="188"/>
        <end position="214"/>
    </location>
</feature>
<feature type="transmembrane region" description="Helical" evidence="4">
    <location>
        <begin position="120"/>
        <end position="141"/>
    </location>
</feature>
<evidence type="ECO:0000256" key="4">
    <source>
        <dbReference type="SAM" id="Phobius"/>
    </source>
</evidence>
<accession>A0AAJ1FL03</accession>
<dbReference type="AlphaFoldDB" id="A0AAJ1FL03"/>
<feature type="region of interest" description="Disordered" evidence="3">
    <location>
        <begin position="371"/>
        <end position="390"/>
    </location>
</feature>
<dbReference type="EMBL" id="JAMXLX010000012">
    <property type="protein sequence ID" value="MCO5959826.1"/>
    <property type="molecule type" value="Genomic_DNA"/>
</dbReference>
<protein>
    <recommendedName>
        <fullName evidence="1">diguanylate cyclase</fullName>
        <ecNumber evidence="1">2.7.7.65</ecNumber>
    </recommendedName>
</protein>
<dbReference type="InterPro" id="IPR043128">
    <property type="entry name" value="Rev_trsase/Diguanyl_cyclase"/>
</dbReference>
<comment type="caution">
    <text evidence="6">The sequence shown here is derived from an EMBL/GenBank/DDBJ whole genome shotgun (WGS) entry which is preliminary data.</text>
</comment>
<organism evidence="6 7">
    <name type="scientific">Ciceribacter sichuanensis</name>
    <dbReference type="NCBI Taxonomy" id="2949647"/>
    <lineage>
        <taxon>Bacteria</taxon>
        <taxon>Pseudomonadati</taxon>
        <taxon>Pseudomonadota</taxon>
        <taxon>Alphaproteobacteria</taxon>
        <taxon>Hyphomicrobiales</taxon>
        <taxon>Rhizobiaceae</taxon>
        <taxon>Ciceribacter</taxon>
    </lineage>
</organism>
<feature type="transmembrane region" description="Helical" evidence="4">
    <location>
        <begin position="38"/>
        <end position="57"/>
    </location>
</feature>
<dbReference type="PROSITE" id="PS50887">
    <property type="entry name" value="GGDEF"/>
    <property type="match status" value="1"/>
</dbReference>
<dbReference type="FunFam" id="3.30.70.270:FF:000001">
    <property type="entry name" value="Diguanylate cyclase domain protein"/>
    <property type="match status" value="1"/>
</dbReference>
<dbReference type="Pfam" id="PF00990">
    <property type="entry name" value="GGDEF"/>
    <property type="match status" value="1"/>
</dbReference>
<keyword evidence="4" id="KW-0812">Transmembrane</keyword>
<proteinExistence type="predicted"/>
<dbReference type="RefSeq" id="WP_250913784.1">
    <property type="nucleotide sequence ID" value="NZ_JAMXLX010000012.1"/>
</dbReference>
<keyword evidence="4" id="KW-1133">Transmembrane helix</keyword>
<evidence type="ECO:0000256" key="3">
    <source>
        <dbReference type="SAM" id="MobiDB-lite"/>
    </source>
</evidence>
<keyword evidence="4" id="KW-0472">Membrane</keyword>
<dbReference type="PANTHER" id="PTHR45138:SF9">
    <property type="entry name" value="DIGUANYLATE CYCLASE DGCM-RELATED"/>
    <property type="match status" value="1"/>
</dbReference>
<feature type="transmembrane region" description="Helical" evidence="4">
    <location>
        <begin position="63"/>
        <end position="86"/>
    </location>
</feature>
<name>A0AAJ1FL03_9HYPH</name>
<reference evidence="6" key="1">
    <citation type="submission" date="2022-06" db="EMBL/GenBank/DDBJ databases">
        <authorList>
            <person name="Sun Q."/>
        </authorList>
    </citation>
    <scope>NUCLEOTIDE SEQUENCE</scope>
    <source>
        <strain evidence="6">S101</strain>
    </source>
</reference>
<dbReference type="CDD" id="cd01949">
    <property type="entry name" value="GGDEF"/>
    <property type="match status" value="1"/>
</dbReference>
<dbReference type="NCBIfam" id="TIGR00254">
    <property type="entry name" value="GGDEF"/>
    <property type="match status" value="1"/>
</dbReference>
<dbReference type="Proteomes" id="UP001155380">
    <property type="component" value="Unassembled WGS sequence"/>
</dbReference>
<dbReference type="InterPro" id="IPR029787">
    <property type="entry name" value="Nucleotide_cyclase"/>
</dbReference>
<evidence type="ECO:0000256" key="1">
    <source>
        <dbReference type="ARBA" id="ARBA00012528"/>
    </source>
</evidence>
<dbReference type="Gene3D" id="3.30.70.270">
    <property type="match status" value="1"/>
</dbReference>
<dbReference type="GO" id="GO:0052621">
    <property type="term" value="F:diguanylate cyclase activity"/>
    <property type="evidence" value="ECO:0007669"/>
    <property type="project" value="UniProtKB-EC"/>
</dbReference>
<feature type="transmembrane region" description="Helical" evidence="4">
    <location>
        <begin position="153"/>
        <end position="176"/>
    </location>
</feature>
<dbReference type="InterPro" id="IPR000160">
    <property type="entry name" value="GGDEF_dom"/>
</dbReference>
<evidence type="ECO:0000259" key="5">
    <source>
        <dbReference type="PROSITE" id="PS50887"/>
    </source>
</evidence>
<gene>
    <name evidence="6" type="ORF">NBH21_23945</name>
</gene>